<name>A0A915IPR5_ROMCU</name>
<dbReference type="AlphaFoldDB" id="A0A915IPR5"/>
<organism evidence="1 2">
    <name type="scientific">Romanomermis culicivorax</name>
    <name type="common">Nematode worm</name>
    <dbReference type="NCBI Taxonomy" id="13658"/>
    <lineage>
        <taxon>Eukaryota</taxon>
        <taxon>Metazoa</taxon>
        <taxon>Ecdysozoa</taxon>
        <taxon>Nematoda</taxon>
        <taxon>Enoplea</taxon>
        <taxon>Dorylaimia</taxon>
        <taxon>Mermithida</taxon>
        <taxon>Mermithoidea</taxon>
        <taxon>Mermithidae</taxon>
        <taxon>Romanomermis</taxon>
    </lineage>
</organism>
<dbReference type="WBParaSite" id="nRc.2.0.1.t15418-RA">
    <property type="protein sequence ID" value="nRc.2.0.1.t15418-RA"/>
    <property type="gene ID" value="nRc.2.0.1.g15418"/>
</dbReference>
<evidence type="ECO:0000313" key="1">
    <source>
        <dbReference type="Proteomes" id="UP000887565"/>
    </source>
</evidence>
<evidence type="ECO:0000313" key="2">
    <source>
        <dbReference type="WBParaSite" id="nRc.2.0.1.t15418-RA"/>
    </source>
</evidence>
<accession>A0A915IPR5</accession>
<sequence length="390" mass="45531">MKEEVQQFVLIRQMQQWEMWPQQGSKSTSRIRWLNMKFLIPNLRAKLYRRRGLLQQLGLGNFEYKEFSNIKTTLVNTVLAEEELGSGEDDKLRKKKKKKEKAVKNLRMVKYRKDDKLAANHTNYDNYNKRYNDNNCWHVWSSAESYCTLECMKKDVELEDGHAKNRSYDIIVAEHRVDVAPETVLAEVMAQEMEISNESMIESQSRWKKADLHNHRRKRIKLSRNCSVAYENHEACLYMLSLGQQFEACEVPTVDDHLHGKTDPNLSVKRLFDLFQEWDDKPIGCRIAFPAYQPIFGTEFNLAPVCTCCFYPRHPLQENADEDPQMVSQLSAENFVLMQSNDISIGATEVLAQDLVLSNDAQEPLIVQENLFSDEAKKKQIPNIKVWKDK</sequence>
<protein>
    <submittedName>
        <fullName evidence="2">Uncharacterized protein</fullName>
    </submittedName>
</protein>
<dbReference type="Proteomes" id="UP000887565">
    <property type="component" value="Unplaced"/>
</dbReference>
<reference evidence="2" key="1">
    <citation type="submission" date="2022-11" db="UniProtKB">
        <authorList>
            <consortium name="WormBaseParasite"/>
        </authorList>
    </citation>
    <scope>IDENTIFICATION</scope>
</reference>
<proteinExistence type="predicted"/>
<keyword evidence="1" id="KW-1185">Reference proteome</keyword>